<sequence length="127" mass="14173">MNSAVYQKILKEDVWPSFHDLKLKPGGWRSKQAVEYVSLSCTPSVSVIILYPKYQCHYPVPRVSVSLSCTPSISVIILYPKYQCHYPVPQVSVSLSCTPSVSVIILYPKCQCHYPAPHVSVSLSCTP</sequence>
<reference evidence="1" key="1">
    <citation type="submission" date="2023-07" db="EMBL/GenBank/DDBJ databases">
        <authorList>
            <person name="Stuckert A."/>
        </authorList>
    </citation>
    <scope>NUCLEOTIDE SEQUENCE</scope>
</reference>
<dbReference type="Proteomes" id="UP001176940">
    <property type="component" value="Unassembled WGS sequence"/>
</dbReference>
<name>A0ABN9MC59_9NEOB</name>
<gene>
    <name evidence="1" type="ORF">RIMI_LOCUS16644956</name>
</gene>
<keyword evidence="2" id="KW-1185">Reference proteome</keyword>
<evidence type="ECO:0000313" key="1">
    <source>
        <dbReference type="EMBL" id="CAJ0958974.1"/>
    </source>
</evidence>
<accession>A0ABN9MC59</accession>
<evidence type="ECO:0000313" key="2">
    <source>
        <dbReference type="Proteomes" id="UP001176940"/>
    </source>
</evidence>
<dbReference type="EMBL" id="CAUEEQ010046900">
    <property type="protein sequence ID" value="CAJ0958974.1"/>
    <property type="molecule type" value="Genomic_DNA"/>
</dbReference>
<feature type="non-terminal residue" evidence="1">
    <location>
        <position position="127"/>
    </location>
</feature>
<comment type="caution">
    <text evidence="1">The sequence shown here is derived from an EMBL/GenBank/DDBJ whole genome shotgun (WGS) entry which is preliminary data.</text>
</comment>
<organism evidence="1 2">
    <name type="scientific">Ranitomeya imitator</name>
    <name type="common">mimic poison frog</name>
    <dbReference type="NCBI Taxonomy" id="111125"/>
    <lineage>
        <taxon>Eukaryota</taxon>
        <taxon>Metazoa</taxon>
        <taxon>Chordata</taxon>
        <taxon>Craniata</taxon>
        <taxon>Vertebrata</taxon>
        <taxon>Euteleostomi</taxon>
        <taxon>Amphibia</taxon>
        <taxon>Batrachia</taxon>
        <taxon>Anura</taxon>
        <taxon>Neobatrachia</taxon>
        <taxon>Hyloidea</taxon>
        <taxon>Dendrobatidae</taxon>
        <taxon>Dendrobatinae</taxon>
        <taxon>Ranitomeya</taxon>
    </lineage>
</organism>
<proteinExistence type="predicted"/>
<protein>
    <submittedName>
        <fullName evidence="1">Uncharacterized protein</fullName>
    </submittedName>
</protein>